<dbReference type="InterPro" id="IPR036390">
    <property type="entry name" value="WH_DNA-bd_sf"/>
</dbReference>
<dbReference type="Proteomes" id="UP000305282">
    <property type="component" value="Unassembled WGS sequence"/>
</dbReference>
<keyword evidence="3" id="KW-1185">Reference proteome</keyword>
<dbReference type="GO" id="GO:0003700">
    <property type="term" value="F:DNA-binding transcription factor activity"/>
    <property type="evidence" value="ECO:0007669"/>
    <property type="project" value="InterPro"/>
</dbReference>
<reference evidence="2 3" key="1">
    <citation type="submission" date="2019-04" db="EMBL/GenBank/DDBJ databases">
        <title>Draft genome sequences for three unisolated Alnus-infective Frankia Sp+ strains, AgTrS, AiOr and AvVan, the first sequenced Frankia strains able to sporulate in-planta.</title>
        <authorList>
            <person name="Bethencourt L."/>
            <person name="Vautrin F."/>
            <person name="Taib N."/>
            <person name="Dubost A."/>
            <person name="Castro-Garcia L."/>
            <person name="Imbaud O."/>
            <person name="Abrouk D."/>
            <person name="Fournier P."/>
            <person name="Briolay J."/>
            <person name="Nguyen A."/>
            <person name="Normand P."/>
            <person name="Fernandez M.P."/>
            <person name="Brochier-Armanet C."/>
            <person name="Herrera-Belaroussi A."/>
        </authorList>
    </citation>
    <scope>NUCLEOTIDE SEQUENCE [LARGE SCALE GENOMIC DNA]</scope>
    <source>
        <strain evidence="2 3">AvVan</strain>
    </source>
</reference>
<evidence type="ECO:0000259" key="1">
    <source>
        <dbReference type="Pfam" id="PF12802"/>
    </source>
</evidence>
<feature type="domain" description="HTH marR-type" evidence="1">
    <location>
        <begin position="24"/>
        <end position="72"/>
    </location>
</feature>
<evidence type="ECO:0000313" key="2">
    <source>
        <dbReference type="EMBL" id="THJ29388.1"/>
    </source>
</evidence>
<sequence>MALVNLIRRGQAKAFDTELVAVMQLLGDGRALLPSEIADVLGSPRSSVTRRIQALEGTGKIEIRPDPDDGRSYRV</sequence>
<feature type="non-terminal residue" evidence="2">
    <location>
        <position position="75"/>
    </location>
</feature>
<dbReference type="Gene3D" id="1.10.10.10">
    <property type="entry name" value="Winged helix-like DNA-binding domain superfamily/Winged helix DNA-binding domain"/>
    <property type="match status" value="1"/>
</dbReference>
<dbReference type="OrthoDB" id="3237509at2"/>
<proteinExistence type="predicted"/>
<protein>
    <submittedName>
        <fullName evidence="2">MarR family transcriptional regulator</fullName>
    </submittedName>
</protein>
<dbReference type="EMBL" id="SSXH01001037">
    <property type="protein sequence ID" value="THJ29388.1"/>
    <property type="molecule type" value="Genomic_DNA"/>
</dbReference>
<evidence type="ECO:0000313" key="3">
    <source>
        <dbReference type="Proteomes" id="UP000305282"/>
    </source>
</evidence>
<organism evidence="2 3">
    <name type="scientific">Candidatus Frankia alpina</name>
    <dbReference type="NCBI Taxonomy" id="2699483"/>
    <lineage>
        <taxon>Bacteria</taxon>
        <taxon>Bacillati</taxon>
        <taxon>Actinomycetota</taxon>
        <taxon>Actinomycetes</taxon>
        <taxon>Frankiales</taxon>
        <taxon>Frankiaceae</taxon>
        <taxon>Frankia</taxon>
    </lineage>
</organism>
<comment type="caution">
    <text evidence="2">The sequence shown here is derived from an EMBL/GenBank/DDBJ whole genome shotgun (WGS) entry which is preliminary data.</text>
</comment>
<gene>
    <name evidence="2" type="ORF">E7Y31_22910</name>
</gene>
<dbReference type="SUPFAM" id="SSF46785">
    <property type="entry name" value="Winged helix' DNA-binding domain"/>
    <property type="match status" value="1"/>
</dbReference>
<accession>A0A4S5BIC2</accession>
<dbReference type="AlphaFoldDB" id="A0A4S5BIC2"/>
<dbReference type="InterPro" id="IPR000835">
    <property type="entry name" value="HTH_MarR-typ"/>
</dbReference>
<dbReference type="InterPro" id="IPR036388">
    <property type="entry name" value="WH-like_DNA-bd_sf"/>
</dbReference>
<dbReference type="Pfam" id="PF12802">
    <property type="entry name" value="MarR_2"/>
    <property type="match status" value="1"/>
</dbReference>
<name>A0A4S5BIC2_9ACTN</name>